<evidence type="ECO:0000313" key="8">
    <source>
        <dbReference type="Proteomes" id="UP001558652"/>
    </source>
</evidence>
<keyword evidence="3" id="KW-0436">Ligase</keyword>
<dbReference type="PROSITE" id="PS51221">
    <property type="entry name" value="TTL"/>
    <property type="match status" value="1"/>
</dbReference>
<dbReference type="Pfam" id="PF03133">
    <property type="entry name" value="TTL"/>
    <property type="match status" value="1"/>
</dbReference>
<dbReference type="PANTHER" id="PTHR45870:SF2">
    <property type="entry name" value="TUBULIN MONOGLYCYLASE TTLL3"/>
    <property type="match status" value="1"/>
</dbReference>
<keyword evidence="5" id="KW-0067">ATP-binding</keyword>
<evidence type="ECO:0000256" key="4">
    <source>
        <dbReference type="ARBA" id="ARBA00022741"/>
    </source>
</evidence>
<dbReference type="InterPro" id="IPR051437">
    <property type="entry name" value="TTLL_monoglycylase"/>
</dbReference>
<dbReference type="AlphaFoldDB" id="A0ABD0YAE1"/>
<sequence>MVGTCVVAQVGLCKILQEQHWTRKVGEQLVLYPRTFEVHSQDDLRHFVKKYRITACLALVPLDVVDFAVARLCEYVNFKESADLDVWDSSLVPQEEWTNFQEAYYSIVNETEQFNIGSIECVPIGETLTPELAGGVTLVLSGQVRTGSDINRRLRPPRYSSHVAPMFIRALTYILLIKLVEACKKCVEAMKVYWPHMNMEGYRNVWIVKPGASNRGRGIVLENTLQGITNYCKNRNHYVIQKYIEKPLLVYSTKFDIRQWFLVTSVFPLTIWMYNQCYLRFSSQLFSLVNLDESVHLCNHSIQHKYKNCVRNSNLPNDNMWDDLQFVQYLSSQGQGEKWSSVVVPQMQDAIVGAVLASQDRMTHRPNSFSLYGADFLLSEDFSVWLLEINSQPDMGHTSKITARMCPEVLEDVCKVVVDRREDERASPGKFRLILRQKVSTNSGAASTANIMLSGKRMRIEKSGEYGPPLKSLQTNKDIDQPNKLKSLRTTNENSSLWRSIKYEKLAVYKNKSMKESTVREKPWLVTEGYSGRRPLEPGDATVPLPPKLPESPSSNVSPTVQFLEEKSSEDLSTRLQNALNQLTF</sequence>
<gene>
    <name evidence="7" type="ORF">AAG570_002078</name>
</gene>
<evidence type="ECO:0000256" key="1">
    <source>
        <dbReference type="ARBA" id="ARBA00004496"/>
    </source>
</evidence>
<dbReference type="Gene3D" id="3.30.470.20">
    <property type="entry name" value="ATP-grasp fold, B domain"/>
    <property type="match status" value="1"/>
</dbReference>
<dbReference type="PANTHER" id="PTHR45870">
    <property type="entry name" value="TUBULIN MONOGLYCYLASE TTLL3"/>
    <property type="match status" value="1"/>
</dbReference>
<evidence type="ECO:0000256" key="2">
    <source>
        <dbReference type="ARBA" id="ARBA00022490"/>
    </source>
</evidence>
<dbReference type="GO" id="GO:0005737">
    <property type="term" value="C:cytoplasm"/>
    <property type="evidence" value="ECO:0007669"/>
    <property type="project" value="UniProtKB-SubCell"/>
</dbReference>
<evidence type="ECO:0000256" key="6">
    <source>
        <dbReference type="SAM" id="MobiDB-lite"/>
    </source>
</evidence>
<reference evidence="7 8" key="1">
    <citation type="submission" date="2024-07" db="EMBL/GenBank/DDBJ databases">
        <title>Chromosome-level genome assembly of the water stick insect Ranatra chinensis (Heteroptera: Nepidae).</title>
        <authorList>
            <person name="Liu X."/>
        </authorList>
    </citation>
    <scope>NUCLEOTIDE SEQUENCE [LARGE SCALE GENOMIC DNA]</scope>
    <source>
        <strain evidence="7">Cailab_2021Rc</strain>
        <tissue evidence="7">Muscle</tissue>
    </source>
</reference>
<keyword evidence="2" id="KW-0963">Cytoplasm</keyword>
<dbReference type="GO" id="GO:0005524">
    <property type="term" value="F:ATP binding"/>
    <property type="evidence" value="ECO:0007669"/>
    <property type="project" value="UniProtKB-KW"/>
</dbReference>
<comment type="caution">
    <text evidence="7">The sequence shown here is derived from an EMBL/GenBank/DDBJ whole genome shotgun (WGS) entry which is preliminary data.</text>
</comment>
<name>A0ABD0YAE1_9HEMI</name>
<dbReference type="EMBL" id="JBFDAA010000011">
    <property type="protein sequence ID" value="KAL1124310.1"/>
    <property type="molecule type" value="Genomic_DNA"/>
</dbReference>
<evidence type="ECO:0000256" key="3">
    <source>
        <dbReference type="ARBA" id="ARBA00022598"/>
    </source>
</evidence>
<feature type="region of interest" description="Disordered" evidence="6">
    <location>
        <begin position="529"/>
        <end position="559"/>
    </location>
</feature>
<dbReference type="Proteomes" id="UP001558652">
    <property type="component" value="Unassembled WGS sequence"/>
</dbReference>
<evidence type="ECO:0000313" key="7">
    <source>
        <dbReference type="EMBL" id="KAL1124310.1"/>
    </source>
</evidence>
<dbReference type="InterPro" id="IPR004344">
    <property type="entry name" value="TTL/TTLL_fam"/>
</dbReference>
<protein>
    <submittedName>
        <fullName evidence="7">Uncharacterized protein</fullName>
    </submittedName>
</protein>
<proteinExistence type="predicted"/>
<organism evidence="7 8">
    <name type="scientific">Ranatra chinensis</name>
    <dbReference type="NCBI Taxonomy" id="642074"/>
    <lineage>
        <taxon>Eukaryota</taxon>
        <taxon>Metazoa</taxon>
        <taxon>Ecdysozoa</taxon>
        <taxon>Arthropoda</taxon>
        <taxon>Hexapoda</taxon>
        <taxon>Insecta</taxon>
        <taxon>Pterygota</taxon>
        <taxon>Neoptera</taxon>
        <taxon>Paraneoptera</taxon>
        <taxon>Hemiptera</taxon>
        <taxon>Heteroptera</taxon>
        <taxon>Panheteroptera</taxon>
        <taxon>Nepomorpha</taxon>
        <taxon>Nepidae</taxon>
        <taxon>Ranatrinae</taxon>
        <taxon>Ranatra</taxon>
    </lineage>
</organism>
<evidence type="ECO:0000256" key="5">
    <source>
        <dbReference type="ARBA" id="ARBA00022840"/>
    </source>
</evidence>
<dbReference type="GO" id="GO:0070735">
    <property type="term" value="F:protein-glycine ligase activity"/>
    <property type="evidence" value="ECO:0007669"/>
    <property type="project" value="UniProtKB-ARBA"/>
</dbReference>
<comment type="subcellular location">
    <subcellularLocation>
        <location evidence="1">Cytoplasm</location>
    </subcellularLocation>
</comment>
<dbReference type="SUPFAM" id="SSF56059">
    <property type="entry name" value="Glutathione synthetase ATP-binding domain-like"/>
    <property type="match status" value="1"/>
</dbReference>
<keyword evidence="4" id="KW-0547">Nucleotide-binding</keyword>
<accession>A0ABD0YAE1</accession>
<keyword evidence="8" id="KW-1185">Reference proteome</keyword>